<feature type="region of interest" description="Disordered" evidence="1">
    <location>
        <begin position="188"/>
        <end position="224"/>
    </location>
</feature>
<dbReference type="RefSeq" id="WP_013355071.1">
    <property type="nucleotide sequence ID" value="NC_014553.1"/>
</dbReference>
<name>E2DQC8_LIMR1</name>
<dbReference type="AlphaFoldDB" id="E2DQC8"/>
<feature type="compositionally biased region" description="Low complexity" evidence="1">
    <location>
        <begin position="150"/>
        <end position="171"/>
    </location>
</feature>
<reference evidence="2" key="1">
    <citation type="submission" date="2009-10" db="EMBL/GenBank/DDBJ databases">
        <title>pGT231, a novel plasmid harbored by Lactobacillus reuteri strain 100-23.</title>
        <authorList>
            <person name="Heng N.C.K."/>
            <person name="Walter J."/>
            <person name="Tannock G.W."/>
        </authorList>
    </citation>
    <scope>NUCLEOTIDE SEQUENCE</scope>
    <source>
        <strain evidence="2">100-23</strain>
        <plasmid evidence="2">pGT231</plasmid>
    </source>
</reference>
<keyword evidence="2" id="KW-0614">Plasmid</keyword>
<dbReference type="Gene3D" id="3.30.930.30">
    <property type="match status" value="1"/>
</dbReference>
<feature type="compositionally biased region" description="Basic residues" evidence="1">
    <location>
        <begin position="197"/>
        <end position="216"/>
    </location>
</feature>
<geneLocation type="plasmid" evidence="2">
    <name>pGT231</name>
</geneLocation>
<evidence type="ECO:0000313" key="2">
    <source>
        <dbReference type="EMBL" id="ADN64215.1"/>
    </source>
</evidence>
<feature type="compositionally biased region" description="Polar residues" evidence="1">
    <location>
        <begin position="138"/>
        <end position="149"/>
    </location>
</feature>
<evidence type="ECO:0000256" key="1">
    <source>
        <dbReference type="SAM" id="MobiDB-lite"/>
    </source>
</evidence>
<feature type="region of interest" description="Disordered" evidence="1">
    <location>
        <begin position="138"/>
        <end position="171"/>
    </location>
</feature>
<sequence length="224" mass="26253">MKITLATSSEFLTLGQLTKLHNANLNVCPADTHFNVSNVDPRAKVHSKRKLELNKDDLLEFFNQKGYATYQVAFNRQNQPVQHLMPYAKNKATDFANLLKAQLTKYIKKQYPHSAGIVLHFDEATPHAHVFFKDYDSNSTTQSYQPHLKSNTNNDDNEQQTQESNSKQQEQLLQQQLRQRQVQIAVNNANDELEKKKREKQRQARIKRQQQRRRLRKQQDDLEP</sequence>
<accession>E2DQC8</accession>
<proteinExistence type="predicted"/>
<gene>
    <name evidence="2" type="ORF">LrpGT231_02</name>
</gene>
<organism evidence="2">
    <name type="scientific">Limosilactobacillus reuteri subsp. rodentium (strain DSM 17509 / CIP 109821 / 100-23)</name>
    <name type="common">Lactobacillus reuteri</name>
    <dbReference type="NCBI Taxonomy" id="349123"/>
    <lineage>
        <taxon>Bacteria</taxon>
        <taxon>Bacillati</taxon>
        <taxon>Bacillota</taxon>
        <taxon>Bacilli</taxon>
        <taxon>Lactobacillales</taxon>
        <taxon>Lactobacillaceae</taxon>
        <taxon>Limosilactobacillus</taxon>
    </lineage>
</organism>
<dbReference type="EMBL" id="GU108604">
    <property type="protein sequence ID" value="ADN64215.1"/>
    <property type="molecule type" value="Genomic_DNA"/>
</dbReference>
<protein>
    <submittedName>
        <fullName evidence="2">Uncharacterized protein</fullName>
    </submittedName>
</protein>